<evidence type="ECO:0000313" key="3">
    <source>
        <dbReference type="EMBL" id="CAF1134060.1"/>
    </source>
</evidence>
<dbReference type="EMBL" id="CAJNOI010000003">
    <property type="protein sequence ID" value="CAF0731232.1"/>
    <property type="molecule type" value="Genomic_DNA"/>
</dbReference>
<evidence type="ECO:0000313" key="5">
    <source>
        <dbReference type="Proteomes" id="UP000663877"/>
    </source>
</evidence>
<dbReference type="Pfam" id="PF15280">
    <property type="entry name" value="BORA_N"/>
    <property type="match status" value="1"/>
</dbReference>
<proteinExistence type="predicted"/>
<evidence type="ECO:0000313" key="4">
    <source>
        <dbReference type="Proteomes" id="UP000663832"/>
    </source>
</evidence>
<gene>
    <name evidence="2" type="ORF">BJG266_LOCUS1183</name>
    <name evidence="3" type="ORF">QVE165_LOCUS22103</name>
</gene>
<protein>
    <recommendedName>
        <fullName evidence="6">Protein aurora borealis</fullName>
    </recommendedName>
</protein>
<comment type="caution">
    <text evidence="2">The sequence shown here is derived from an EMBL/GenBank/DDBJ whole genome shotgun (WGS) entry which is preliminary data.</text>
</comment>
<evidence type="ECO:0000313" key="2">
    <source>
        <dbReference type="EMBL" id="CAF0731232.1"/>
    </source>
</evidence>
<dbReference type="InterPro" id="IPR023252">
    <property type="entry name" value="Aurora_borealis_protein"/>
</dbReference>
<dbReference type="Proteomes" id="UP000663877">
    <property type="component" value="Unassembled WGS sequence"/>
</dbReference>
<dbReference type="EMBL" id="CAJNOM010000144">
    <property type="protein sequence ID" value="CAF1134060.1"/>
    <property type="molecule type" value="Genomic_DNA"/>
</dbReference>
<dbReference type="OrthoDB" id="10020858at2759"/>
<dbReference type="Proteomes" id="UP000663832">
    <property type="component" value="Unassembled WGS sequence"/>
</dbReference>
<feature type="compositionally biased region" description="Polar residues" evidence="1">
    <location>
        <begin position="272"/>
        <end position="286"/>
    </location>
</feature>
<accession>A0A813N8R6</accession>
<feature type="region of interest" description="Disordered" evidence="1">
    <location>
        <begin position="265"/>
        <end position="313"/>
    </location>
</feature>
<evidence type="ECO:0008006" key="6">
    <source>
        <dbReference type="Google" id="ProtNLM"/>
    </source>
</evidence>
<sequence>MVDMMSSPARPMDLDEHNYFPCRPTPDNYPSPITKMTVSQDYHFYQTPPLFRIVHNPFDPPTSAHLKQRLASPSIFRVLSQSEDTDKTSTITSVFDWSIEQLSEIHPKKFSDENRIQIDAALFDENLMQRYQRAANEFCSSKLHLPTPAPPNNQQEKGLTTDGYGYYCGTSTLHPMTSPFPHFDIKTTTASLFQRDTQNRPPVDFDSCMMEQCNEIQNISLDTSFNNTNQSSHSSRLSNSVGQNNVSFLKRRLFEDEDDDDVNLLPEDDDQQYGQVSNNITSTQRPKSPPRCDSETEDDHRISSPSHRLIKPETISPILTSSFLFDADCSPIKKD</sequence>
<dbReference type="AlphaFoldDB" id="A0A813N8R6"/>
<keyword evidence="4" id="KW-1185">Reference proteome</keyword>
<evidence type="ECO:0000256" key="1">
    <source>
        <dbReference type="SAM" id="MobiDB-lite"/>
    </source>
</evidence>
<reference evidence="2" key="1">
    <citation type="submission" date="2021-02" db="EMBL/GenBank/DDBJ databases">
        <authorList>
            <person name="Nowell W R."/>
        </authorList>
    </citation>
    <scope>NUCLEOTIDE SEQUENCE</scope>
</reference>
<organism evidence="2 5">
    <name type="scientific">Adineta steineri</name>
    <dbReference type="NCBI Taxonomy" id="433720"/>
    <lineage>
        <taxon>Eukaryota</taxon>
        <taxon>Metazoa</taxon>
        <taxon>Spiralia</taxon>
        <taxon>Gnathifera</taxon>
        <taxon>Rotifera</taxon>
        <taxon>Eurotatoria</taxon>
        <taxon>Bdelloidea</taxon>
        <taxon>Adinetida</taxon>
        <taxon>Adinetidae</taxon>
        <taxon>Adineta</taxon>
    </lineage>
</organism>
<name>A0A813N8R6_9BILA</name>
<feature type="compositionally biased region" description="Basic and acidic residues" evidence="1">
    <location>
        <begin position="290"/>
        <end position="302"/>
    </location>
</feature>